<dbReference type="AlphaFoldDB" id="A0AAV7VGM5"/>
<dbReference type="Proteomes" id="UP001066276">
    <property type="component" value="Chromosome 2_1"/>
</dbReference>
<accession>A0AAV7VGM5</accession>
<reference evidence="2" key="1">
    <citation type="journal article" date="2022" name="bioRxiv">
        <title>Sequencing and chromosome-scale assembly of the giantPleurodeles waltlgenome.</title>
        <authorList>
            <person name="Brown T."/>
            <person name="Elewa A."/>
            <person name="Iarovenko S."/>
            <person name="Subramanian E."/>
            <person name="Araus A.J."/>
            <person name="Petzold A."/>
            <person name="Susuki M."/>
            <person name="Suzuki K.-i.T."/>
            <person name="Hayashi T."/>
            <person name="Toyoda A."/>
            <person name="Oliveira C."/>
            <person name="Osipova E."/>
            <person name="Leigh N.D."/>
            <person name="Simon A."/>
            <person name="Yun M.H."/>
        </authorList>
    </citation>
    <scope>NUCLEOTIDE SEQUENCE</scope>
    <source>
        <strain evidence="2">20211129_DDA</strain>
        <tissue evidence="2">Liver</tissue>
    </source>
</reference>
<name>A0AAV7VGM5_PLEWA</name>
<gene>
    <name evidence="2" type="ORF">NDU88_003642</name>
</gene>
<protein>
    <submittedName>
        <fullName evidence="2">Uncharacterized protein</fullName>
    </submittedName>
</protein>
<organism evidence="2 3">
    <name type="scientific">Pleurodeles waltl</name>
    <name type="common">Iberian ribbed newt</name>
    <dbReference type="NCBI Taxonomy" id="8319"/>
    <lineage>
        <taxon>Eukaryota</taxon>
        <taxon>Metazoa</taxon>
        <taxon>Chordata</taxon>
        <taxon>Craniata</taxon>
        <taxon>Vertebrata</taxon>
        <taxon>Euteleostomi</taxon>
        <taxon>Amphibia</taxon>
        <taxon>Batrachia</taxon>
        <taxon>Caudata</taxon>
        <taxon>Salamandroidea</taxon>
        <taxon>Salamandridae</taxon>
        <taxon>Pleurodelinae</taxon>
        <taxon>Pleurodeles</taxon>
    </lineage>
</organism>
<dbReference type="EMBL" id="JANPWB010000003">
    <property type="protein sequence ID" value="KAJ1199810.1"/>
    <property type="molecule type" value="Genomic_DNA"/>
</dbReference>
<proteinExistence type="predicted"/>
<feature type="region of interest" description="Disordered" evidence="1">
    <location>
        <begin position="1"/>
        <end position="71"/>
    </location>
</feature>
<comment type="caution">
    <text evidence="2">The sequence shown here is derived from an EMBL/GenBank/DDBJ whole genome shotgun (WGS) entry which is preliminary data.</text>
</comment>
<feature type="compositionally biased region" description="Basic and acidic residues" evidence="1">
    <location>
        <begin position="34"/>
        <end position="47"/>
    </location>
</feature>
<evidence type="ECO:0000256" key="1">
    <source>
        <dbReference type="SAM" id="MobiDB-lite"/>
    </source>
</evidence>
<evidence type="ECO:0000313" key="2">
    <source>
        <dbReference type="EMBL" id="KAJ1199810.1"/>
    </source>
</evidence>
<sequence length="71" mass="7587">MAAAIFSTAPMPCGNGRERPDNPTLKRCVQGPPESRDLPGGLRRDRGTPGALLSPNVSSVIRLEEPPFESD</sequence>
<keyword evidence="3" id="KW-1185">Reference proteome</keyword>
<evidence type="ECO:0000313" key="3">
    <source>
        <dbReference type="Proteomes" id="UP001066276"/>
    </source>
</evidence>